<dbReference type="Pfam" id="PF02278">
    <property type="entry name" value="Lyase_8"/>
    <property type="match status" value="1"/>
</dbReference>
<dbReference type="Gene3D" id="2.60.220.10">
    <property type="entry name" value="Polysaccharide lyase family 8-like, C-terminal"/>
    <property type="match status" value="1"/>
</dbReference>
<dbReference type="AlphaFoldDB" id="A0A5B8UND2"/>
<evidence type="ECO:0000313" key="10">
    <source>
        <dbReference type="EMBL" id="QEC57956.1"/>
    </source>
</evidence>
<evidence type="ECO:0000313" key="11">
    <source>
        <dbReference type="Proteomes" id="UP000321204"/>
    </source>
</evidence>
<dbReference type="InterPro" id="IPR014718">
    <property type="entry name" value="GH-type_carb-bd"/>
</dbReference>
<organism evidence="10 11">
    <name type="scientific">Flavisolibacter ginsenosidimutans</name>
    <dbReference type="NCBI Taxonomy" id="661481"/>
    <lineage>
        <taxon>Bacteria</taxon>
        <taxon>Pseudomonadati</taxon>
        <taxon>Bacteroidota</taxon>
        <taxon>Chitinophagia</taxon>
        <taxon>Chitinophagales</taxon>
        <taxon>Chitinophagaceae</taxon>
        <taxon>Flavisolibacter</taxon>
    </lineage>
</organism>
<dbReference type="Proteomes" id="UP000321204">
    <property type="component" value="Chromosome"/>
</dbReference>
<dbReference type="Gene3D" id="1.50.10.100">
    <property type="entry name" value="Chondroitin AC/alginate lyase"/>
    <property type="match status" value="1"/>
</dbReference>
<dbReference type="SUPFAM" id="SSF48230">
    <property type="entry name" value="Chondroitin AC/alginate lyase"/>
    <property type="match status" value="1"/>
</dbReference>
<dbReference type="InterPro" id="IPR008929">
    <property type="entry name" value="Chondroitin_lyas"/>
</dbReference>
<dbReference type="Pfam" id="PF08124">
    <property type="entry name" value="Lyase_8_N"/>
    <property type="match status" value="1"/>
</dbReference>
<evidence type="ECO:0000256" key="1">
    <source>
        <dbReference type="ARBA" id="ARBA00001913"/>
    </source>
</evidence>
<keyword evidence="6 10" id="KW-0456">Lyase</keyword>
<dbReference type="InterPro" id="IPR038970">
    <property type="entry name" value="Lyase_8"/>
</dbReference>
<protein>
    <submittedName>
        <fullName evidence="10">Chondroitin lyase</fullName>
    </submittedName>
</protein>
<dbReference type="InterPro" id="IPR004103">
    <property type="entry name" value="Lyase_8_C"/>
</dbReference>
<evidence type="ECO:0000259" key="8">
    <source>
        <dbReference type="Pfam" id="PF02884"/>
    </source>
</evidence>
<dbReference type="Gene3D" id="2.70.98.10">
    <property type="match status" value="1"/>
</dbReference>
<evidence type="ECO:0000256" key="2">
    <source>
        <dbReference type="ARBA" id="ARBA00006699"/>
    </source>
</evidence>
<dbReference type="GO" id="GO:0005576">
    <property type="term" value="C:extracellular region"/>
    <property type="evidence" value="ECO:0007669"/>
    <property type="project" value="InterPro"/>
</dbReference>
<accession>A0A5B8UND2</accession>
<dbReference type="SUPFAM" id="SSF49863">
    <property type="entry name" value="Hyaluronate lyase-like, C-terminal domain"/>
    <property type="match status" value="1"/>
</dbReference>
<sequence>MEIQNIQKVVGSIVIAAGCSFFLSYKQPVDKQESKNYSANVQWLSASQDLETIRQRIVEDLLQPKVDEAAIQKDVETIQPDGSWPGINYKDTTKTGFQHAVHLERMLDLARAYKKQDSKFYESAAVKKTLSSALDFWIAHDFICENWWWNEMGTPNWMINTLLLFDNELTDEQRAKGAKIASRASLTGVGARAGGDFVPIAGMVCKQGLFKRNDSILQNAIRVMTAQIKVTTDRGIKPDLSFHHRVDNVTSIHTYGTNYVSAFSYWAVKTAGTKYGLPDAALKLLIDYYLDGVSKSMAFGMYTDPGAKNRDLSRKGDLAPAGTEIPENLLKASNYRRQELEDLIKVRKGEKKPDQTWDRYYWWSSYMAHQRKNYYSSVRMHSSRQNNVEEPYNEEGLKMHHLADGSNFITRTGKEYYDIFPVWDWQKIPGATIEQKPQLPPFKQIVKKGLSDFVGAASDGEFGVAAFDFKSPHDPLTARKAWFFFDNEYVCLGTAIKCSGDYPVATTLNQCLLKGDVWVKTKSGSFKAINGNHLFTNVDWVLHDSVAYLFPQSTDVSLFDSTASGSWQLITHQTNASTEPVKKNVFTLWLNHGTHPQNESYAYVVLPAVNAQKVEDYHKTQTVFILQNTAALQAVQNKALQITQVVFYEPGTLQLTKDLVLTADRPCIAMVKTNAAQITALTISDPTHKLVSLQLKVTTALNASGAGWQAKWDANQKASIVQIDLPKNEEAGKSITLVFVNQKQATH</sequence>
<feature type="domain" description="Polysaccharide lyase family 8 C-terminal" evidence="8">
    <location>
        <begin position="625"/>
        <end position="693"/>
    </location>
</feature>
<dbReference type="GO" id="GO:0030246">
    <property type="term" value="F:carbohydrate binding"/>
    <property type="evidence" value="ECO:0007669"/>
    <property type="project" value="InterPro"/>
</dbReference>
<evidence type="ECO:0000259" key="7">
    <source>
        <dbReference type="Pfam" id="PF02278"/>
    </source>
</evidence>
<dbReference type="PANTHER" id="PTHR38481:SF1">
    <property type="entry name" value="HYALURONATE LYASE"/>
    <property type="match status" value="1"/>
</dbReference>
<feature type="domain" description="Polysaccharide lyase 8 N-terminal alpha-helical" evidence="9">
    <location>
        <begin position="66"/>
        <end position="315"/>
    </location>
</feature>
<proteinExistence type="inferred from homology"/>
<dbReference type="InterPro" id="IPR011013">
    <property type="entry name" value="Gal_mutarotase_sf_dom"/>
</dbReference>
<keyword evidence="11" id="KW-1185">Reference proteome</keyword>
<dbReference type="KEGG" id="fgg:FSB75_19270"/>
<feature type="domain" description="Polysaccharide lyase family 8 central" evidence="7">
    <location>
        <begin position="359"/>
        <end position="609"/>
    </location>
</feature>
<keyword evidence="4" id="KW-0732">Signal</keyword>
<dbReference type="Pfam" id="PF02884">
    <property type="entry name" value="Lyase_8_C"/>
    <property type="match status" value="1"/>
</dbReference>
<dbReference type="SUPFAM" id="SSF74650">
    <property type="entry name" value="Galactose mutarotase-like"/>
    <property type="match status" value="1"/>
</dbReference>
<evidence type="ECO:0000256" key="5">
    <source>
        <dbReference type="ARBA" id="ARBA00022837"/>
    </source>
</evidence>
<evidence type="ECO:0000259" key="9">
    <source>
        <dbReference type="Pfam" id="PF08124"/>
    </source>
</evidence>
<dbReference type="EMBL" id="CP042433">
    <property type="protein sequence ID" value="QEC57956.1"/>
    <property type="molecule type" value="Genomic_DNA"/>
</dbReference>
<comment type="similarity">
    <text evidence="2">Belongs to the polysaccharide lyase 8 family.</text>
</comment>
<keyword evidence="5" id="KW-0106">Calcium</keyword>
<gene>
    <name evidence="10" type="ORF">FSB75_19270</name>
</gene>
<evidence type="ECO:0000256" key="3">
    <source>
        <dbReference type="ARBA" id="ARBA00011245"/>
    </source>
</evidence>
<dbReference type="PANTHER" id="PTHR38481">
    <property type="entry name" value="HYALURONATE LYASE"/>
    <property type="match status" value="1"/>
</dbReference>
<evidence type="ECO:0000256" key="4">
    <source>
        <dbReference type="ARBA" id="ARBA00022729"/>
    </source>
</evidence>
<comment type="cofactor">
    <cofactor evidence="1">
        <name>Ca(2+)</name>
        <dbReference type="ChEBI" id="CHEBI:29108"/>
    </cofactor>
</comment>
<dbReference type="InterPro" id="IPR011071">
    <property type="entry name" value="Lyase_8-like_C"/>
</dbReference>
<dbReference type="InterPro" id="IPR012970">
    <property type="entry name" value="Lyase_8_alpha_N"/>
</dbReference>
<name>A0A5B8UND2_9BACT</name>
<evidence type="ECO:0000256" key="6">
    <source>
        <dbReference type="ARBA" id="ARBA00023239"/>
    </source>
</evidence>
<dbReference type="InterPro" id="IPR003159">
    <property type="entry name" value="Lyase_8_central_dom"/>
</dbReference>
<dbReference type="GO" id="GO:0016837">
    <property type="term" value="F:carbon-oxygen lyase activity, acting on polysaccharides"/>
    <property type="evidence" value="ECO:0007669"/>
    <property type="project" value="UniProtKB-ARBA"/>
</dbReference>
<reference evidence="10 11" key="1">
    <citation type="journal article" date="2015" name="Int. J. Syst. Evol. Microbiol.">
        <title>Flavisolibacter ginsenosidimutans sp. nov., with ginsenoside-converting activity isolated from soil used for cultivating ginseng.</title>
        <authorList>
            <person name="Zhao Y."/>
            <person name="Liu Q."/>
            <person name="Kang M.S."/>
            <person name="Jin F."/>
            <person name="Yu H."/>
            <person name="Im W.T."/>
        </authorList>
    </citation>
    <scope>NUCLEOTIDE SEQUENCE [LARGE SCALE GENOMIC DNA]</scope>
    <source>
        <strain evidence="10 11">Gsoil 636</strain>
    </source>
</reference>
<comment type="subunit">
    <text evidence="3">Monomer.</text>
</comment>
<dbReference type="RefSeq" id="WP_146790818.1">
    <property type="nucleotide sequence ID" value="NZ_BAABIO010000003.1"/>
</dbReference>
<dbReference type="OrthoDB" id="6394136at2"/>
<dbReference type="GO" id="GO:0005975">
    <property type="term" value="P:carbohydrate metabolic process"/>
    <property type="evidence" value="ECO:0007669"/>
    <property type="project" value="InterPro"/>
</dbReference>